<dbReference type="PROSITE" id="PS50937">
    <property type="entry name" value="HTH_MERR_2"/>
    <property type="match status" value="1"/>
</dbReference>
<dbReference type="Gene3D" id="1.10.1660.10">
    <property type="match status" value="1"/>
</dbReference>
<dbReference type="RefSeq" id="WP_011194726.1">
    <property type="nucleotide sequence ID" value="NC_006177.1"/>
</dbReference>
<dbReference type="HOGENOM" id="CLU_1703342_0_0_9"/>
<organism evidence="3 4">
    <name type="scientific">Symbiobacterium thermophilum (strain DSM 24528 / JCM 14929 / IAM 14863 / T)</name>
    <dbReference type="NCBI Taxonomy" id="292459"/>
    <lineage>
        <taxon>Bacteria</taxon>
        <taxon>Bacillati</taxon>
        <taxon>Bacillota</taxon>
        <taxon>Clostridia</taxon>
        <taxon>Eubacteriales</taxon>
        <taxon>Symbiobacteriaceae</taxon>
        <taxon>Symbiobacterium</taxon>
    </lineage>
</organism>
<evidence type="ECO:0000256" key="1">
    <source>
        <dbReference type="SAM" id="MobiDB-lite"/>
    </source>
</evidence>
<keyword evidence="4" id="KW-1185">Reference proteome</keyword>
<feature type="compositionally biased region" description="Basic residues" evidence="1">
    <location>
        <begin position="100"/>
        <end position="109"/>
    </location>
</feature>
<accession>Q67RW5</accession>
<dbReference type="OrthoDB" id="9791488at2"/>
<dbReference type="Proteomes" id="UP000000417">
    <property type="component" value="Chromosome"/>
</dbReference>
<dbReference type="SUPFAM" id="SSF46955">
    <property type="entry name" value="Putative DNA-binding domain"/>
    <property type="match status" value="1"/>
</dbReference>
<dbReference type="GO" id="GO:0003677">
    <property type="term" value="F:DNA binding"/>
    <property type="evidence" value="ECO:0007669"/>
    <property type="project" value="InterPro"/>
</dbReference>
<evidence type="ECO:0000313" key="3">
    <source>
        <dbReference type="EMBL" id="BAD39578.1"/>
    </source>
</evidence>
<dbReference type="Pfam" id="PF13411">
    <property type="entry name" value="MerR_1"/>
    <property type="match status" value="1"/>
</dbReference>
<name>Q67RW5_SYMTH</name>
<dbReference type="KEGG" id="sth:STH593"/>
<dbReference type="InterPro" id="IPR009061">
    <property type="entry name" value="DNA-bd_dom_put_sf"/>
</dbReference>
<dbReference type="AlphaFoldDB" id="Q67RW5"/>
<dbReference type="GO" id="GO:0006355">
    <property type="term" value="P:regulation of DNA-templated transcription"/>
    <property type="evidence" value="ECO:0007669"/>
    <property type="project" value="InterPro"/>
</dbReference>
<dbReference type="eggNOG" id="COG0789">
    <property type="taxonomic scope" value="Bacteria"/>
</dbReference>
<sequence length="154" mass="17833">MGLLGAQRLENGYREFDESAVRRVQEISALLEVGFTVKEIQQIAHCLGDPVHGHQLCEVARNMYRDKLNEIRNRILQLEKISSRIAVRIAGKGMRPHERLGRRRQRVQRAGKEREPGASRACRDRDRRRHRHRARHGARLRTPGCEGAHHREAS</sequence>
<proteinExistence type="predicted"/>
<feature type="domain" description="HTH merR-type" evidence="2">
    <location>
        <begin position="1"/>
        <end position="46"/>
    </location>
</feature>
<gene>
    <name evidence="3" type="ordered locus">STH593</name>
</gene>
<evidence type="ECO:0000259" key="2">
    <source>
        <dbReference type="PROSITE" id="PS50937"/>
    </source>
</evidence>
<dbReference type="STRING" id="292459.STH593"/>
<feature type="compositionally biased region" description="Basic residues" evidence="1">
    <location>
        <begin position="126"/>
        <end position="139"/>
    </location>
</feature>
<feature type="compositionally biased region" description="Basic and acidic residues" evidence="1">
    <location>
        <begin position="110"/>
        <end position="125"/>
    </location>
</feature>
<evidence type="ECO:0000313" key="4">
    <source>
        <dbReference type="Proteomes" id="UP000000417"/>
    </source>
</evidence>
<protein>
    <submittedName>
        <fullName evidence="3">MerR family transcriptional regulator</fullName>
    </submittedName>
</protein>
<reference evidence="3 4" key="1">
    <citation type="journal article" date="2004" name="Nucleic Acids Res.">
        <title>Genome sequence of Symbiobacterium thermophilum, an uncultivable bacterium that depends on microbial commensalism.</title>
        <authorList>
            <person name="Ueda K."/>
            <person name="Yamashita A."/>
            <person name="Ishikawa J."/>
            <person name="Shimada M."/>
            <person name="Watsuji T."/>
            <person name="Morimura K."/>
            <person name="Ikeda H."/>
            <person name="Hattori M."/>
            <person name="Beppu T."/>
        </authorList>
    </citation>
    <scope>NUCLEOTIDE SEQUENCE [LARGE SCALE GENOMIC DNA]</scope>
    <source>
        <strain evidence="4">T / IAM 14863</strain>
    </source>
</reference>
<feature type="region of interest" description="Disordered" evidence="1">
    <location>
        <begin position="92"/>
        <end position="154"/>
    </location>
</feature>
<dbReference type="InterPro" id="IPR000551">
    <property type="entry name" value="MerR-type_HTH_dom"/>
</dbReference>
<dbReference type="EMBL" id="AP006840">
    <property type="protein sequence ID" value="BAD39578.1"/>
    <property type="molecule type" value="Genomic_DNA"/>
</dbReference>